<dbReference type="Gene3D" id="2.160.20.10">
    <property type="entry name" value="Single-stranded right-handed beta-helix, Pectin lyase-like"/>
    <property type="match status" value="1"/>
</dbReference>
<sequence length="431" mass="48560">MLTLSQFTPHGDGKNLDTKIIQQALDEANRQQTSLTIEPGDYLTGALFVPSNSHLQFEAGARLIGSTNLADYPEIDTRVAGVEMRWPAAVLNIIDGEDVVIEGPGVIDGNGPVWWERYWGTDQKGGQRKIYDAKNLRWIVDYEVKRPREVLFYRCKNCAISDLTLMRSGFWNCQLTYCQQMEVSHLTVKENNGPSTDGIDIDSSSYVRVHNCELSCGDDCIVVKSGRDGDGLRVNQPATHIEIDHCVIHSGYGVTLGSEVSAGISDVHIHDMLFENTDCGFRMKSSADRGGVIKNVVAEHLEMHNVQFPFSWLMNWHTQYNHKTMAITPNMKSMWAVVASQIPEKLQKTVVKDIVVRDVTATVSNDYTKETRAFDLKAFPEKPMQNITFEDCHIKANEFGHLVGVEGLLFNHVYVSTQRENDQQLEKFDTR</sequence>
<comment type="caution">
    <text evidence="5">The sequence shown here is derived from an EMBL/GenBank/DDBJ whole genome shotgun (WGS) entry which is preliminary data.</text>
</comment>
<protein>
    <submittedName>
        <fullName evidence="5">Polygalacturonase</fullName>
    </submittedName>
</protein>
<dbReference type="SMART" id="SM00710">
    <property type="entry name" value="PbH1"/>
    <property type="match status" value="5"/>
</dbReference>
<comment type="similarity">
    <text evidence="1 4">Belongs to the glycosyl hydrolase 28 family.</text>
</comment>
<dbReference type="InterPro" id="IPR000743">
    <property type="entry name" value="Glyco_hydro_28"/>
</dbReference>
<keyword evidence="2 4" id="KW-0378">Hydrolase</keyword>
<accession>A0ABQ0NC88</accession>
<keyword evidence="3 4" id="KW-0326">Glycosidase</keyword>
<dbReference type="Pfam" id="PF00295">
    <property type="entry name" value="Glyco_hydro_28"/>
    <property type="match status" value="1"/>
</dbReference>
<dbReference type="SUPFAM" id="SSF51126">
    <property type="entry name" value="Pectin lyase-like"/>
    <property type="match status" value="1"/>
</dbReference>
<dbReference type="InterPro" id="IPR012334">
    <property type="entry name" value="Pectin_lyas_fold"/>
</dbReference>
<dbReference type="InterPro" id="IPR051801">
    <property type="entry name" value="GH28_Enzymes"/>
</dbReference>
<evidence type="ECO:0000256" key="4">
    <source>
        <dbReference type="RuleBase" id="RU361169"/>
    </source>
</evidence>
<dbReference type="InterPro" id="IPR011050">
    <property type="entry name" value="Pectin_lyase_fold/virulence"/>
</dbReference>
<evidence type="ECO:0000256" key="2">
    <source>
        <dbReference type="ARBA" id="ARBA00022801"/>
    </source>
</evidence>
<proteinExistence type="inferred from homology"/>
<evidence type="ECO:0000256" key="1">
    <source>
        <dbReference type="ARBA" id="ARBA00008834"/>
    </source>
</evidence>
<keyword evidence="6" id="KW-1185">Reference proteome</keyword>
<dbReference type="PANTHER" id="PTHR31339">
    <property type="entry name" value="PECTIN LYASE-RELATED"/>
    <property type="match status" value="1"/>
</dbReference>
<name>A0ABQ0NC88_9LACO</name>
<organism evidence="5 6">
    <name type="scientific">Lactiplantibacillus paraplantarum</name>
    <dbReference type="NCBI Taxonomy" id="60520"/>
    <lineage>
        <taxon>Bacteria</taxon>
        <taxon>Bacillati</taxon>
        <taxon>Bacillota</taxon>
        <taxon>Bacilli</taxon>
        <taxon>Lactobacillales</taxon>
        <taxon>Lactobacillaceae</taxon>
        <taxon>Lactiplantibacillus</taxon>
    </lineage>
</organism>
<dbReference type="PANTHER" id="PTHR31339:SF9">
    <property type="entry name" value="PLASMIN AND FIBRONECTIN-BINDING PROTEIN A"/>
    <property type="match status" value="1"/>
</dbReference>
<evidence type="ECO:0000313" key="6">
    <source>
        <dbReference type="Proteomes" id="UP000236162"/>
    </source>
</evidence>
<evidence type="ECO:0000256" key="3">
    <source>
        <dbReference type="ARBA" id="ARBA00023295"/>
    </source>
</evidence>
<dbReference type="EMBL" id="BDOR01000013">
    <property type="protein sequence ID" value="GBF02696.1"/>
    <property type="molecule type" value="Genomic_DNA"/>
</dbReference>
<reference evidence="5 6" key="1">
    <citation type="submission" date="2017-04" db="EMBL/GenBank/DDBJ databases">
        <title>In vitro and in silico characterization of Lactobacillus paraplantarum D2-1, a starter culture for soymilk fermentation.</title>
        <authorList>
            <person name="Endo A."/>
            <person name="Sasaki F."/>
            <person name="Maeno S."/>
            <person name="Kanesaki Y."/>
            <person name="Kubota E."/>
            <person name="Torres G.A."/>
            <person name="Tomita S."/>
            <person name="Nakagawa J."/>
        </authorList>
    </citation>
    <scope>NUCLEOTIDE SEQUENCE [LARGE SCALE GENOMIC DNA]</scope>
    <source>
        <strain evidence="5 6">D2-1</strain>
    </source>
</reference>
<dbReference type="InterPro" id="IPR006626">
    <property type="entry name" value="PbH1"/>
</dbReference>
<dbReference type="Proteomes" id="UP000236162">
    <property type="component" value="Unassembled WGS sequence"/>
</dbReference>
<evidence type="ECO:0000313" key="5">
    <source>
        <dbReference type="EMBL" id="GBF02696.1"/>
    </source>
</evidence>
<gene>
    <name evidence="5" type="ORF">LPPLD21_02246</name>
</gene>